<dbReference type="Pfam" id="PF02230">
    <property type="entry name" value="Abhydrolase_2"/>
    <property type="match status" value="1"/>
</dbReference>
<evidence type="ECO:0000256" key="1">
    <source>
        <dbReference type="ARBA" id="ARBA00006499"/>
    </source>
</evidence>
<dbReference type="RefSeq" id="WP_162345617.1">
    <property type="nucleotide sequence ID" value="NZ_JAAEAA010000006.1"/>
</dbReference>
<keyword evidence="6" id="KW-1185">Reference proteome</keyword>
<keyword evidence="2" id="KW-0378">Hydrolase</keyword>
<dbReference type="InterPro" id="IPR029058">
    <property type="entry name" value="AB_hydrolase_fold"/>
</dbReference>
<feature type="transmembrane region" description="Helical" evidence="3">
    <location>
        <begin position="126"/>
        <end position="145"/>
    </location>
</feature>
<reference evidence="5 6" key="1">
    <citation type="submission" date="2020-01" db="EMBL/GenBank/DDBJ databases">
        <authorList>
            <person name="Kim M.K."/>
        </authorList>
    </citation>
    <scope>NUCLEOTIDE SEQUENCE [LARGE SCALE GENOMIC DNA]</scope>
    <source>
        <strain evidence="5 6">BT213</strain>
    </source>
</reference>
<accession>A0A6B2GXJ7</accession>
<evidence type="ECO:0000313" key="5">
    <source>
        <dbReference type="EMBL" id="NDK55565.1"/>
    </source>
</evidence>
<dbReference type="GO" id="GO:0016787">
    <property type="term" value="F:hydrolase activity"/>
    <property type="evidence" value="ECO:0007669"/>
    <property type="project" value="UniProtKB-KW"/>
</dbReference>
<keyword evidence="3" id="KW-0812">Transmembrane</keyword>
<name>A0A6B2GXJ7_9BACT</name>
<dbReference type="EMBL" id="JAAEAA010000006">
    <property type="protein sequence ID" value="NDK55565.1"/>
    <property type="molecule type" value="Genomic_DNA"/>
</dbReference>
<evidence type="ECO:0000259" key="4">
    <source>
        <dbReference type="Pfam" id="PF02230"/>
    </source>
</evidence>
<evidence type="ECO:0000256" key="3">
    <source>
        <dbReference type="SAM" id="Phobius"/>
    </source>
</evidence>
<keyword evidence="3" id="KW-1133">Transmembrane helix</keyword>
<sequence>MQTIETNTPELQQGLALQYLVRPASAATIQPKAIILLHGVGSNEQDLFSLAQLMPDDFIVISPRGPYTLAAKRYAWYEVDFATGKPLINAAQEAQIRNTIADFIAQVKTTYKVDDVYLGGFSQGAIMSYTIGLLLPAAVAGILAFSGRILSEIRPLVKPGEELQQLNVFISHGTQDATLPVQYAREAKTYLQELGVEPTYHEYPAGHQLNNQMLTDMVTWLQQK</sequence>
<dbReference type="PANTHER" id="PTHR10655">
    <property type="entry name" value="LYSOPHOSPHOLIPASE-RELATED"/>
    <property type="match status" value="1"/>
</dbReference>
<gene>
    <name evidence="5" type="ORF">GWO68_06545</name>
</gene>
<dbReference type="InterPro" id="IPR003140">
    <property type="entry name" value="PLipase/COase/thioEstase"/>
</dbReference>
<comment type="caution">
    <text evidence="5">The sequence shown here is derived from an EMBL/GenBank/DDBJ whole genome shotgun (WGS) entry which is preliminary data.</text>
</comment>
<proteinExistence type="inferred from homology"/>
<organism evidence="5 6">
    <name type="scientific">Pontibacter fetidus</name>
    <dbReference type="NCBI Taxonomy" id="2700082"/>
    <lineage>
        <taxon>Bacteria</taxon>
        <taxon>Pseudomonadati</taxon>
        <taxon>Bacteroidota</taxon>
        <taxon>Cytophagia</taxon>
        <taxon>Cytophagales</taxon>
        <taxon>Hymenobacteraceae</taxon>
        <taxon>Pontibacter</taxon>
    </lineage>
</organism>
<dbReference type="InterPro" id="IPR050565">
    <property type="entry name" value="LYPA1-2/EST-like"/>
</dbReference>
<feature type="domain" description="Phospholipase/carboxylesterase/thioesterase" evidence="4">
    <location>
        <begin position="31"/>
        <end position="222"/>
    </location>
</feature>
<dbReference type="AlphaFoldDB" id="A0A6B2GXJ7"/>
<dbReference type="SUPFAM" id="SSF53474">
    <property type="entry name" value="alpha/beta-Hydrolases"/>
    <property type="match status" value="1"/>
</dbReference>
<dbReference type="Gene3D" id="3.40.50.1820">
    <property type="entry name" value="alpha/beta hydrolase"/>
    <property type="match status" value="1"/>
</dbReference>
<keyword evidence="3" id="KW-0472">Membrane</keyword>
<protein>
    <submittedName>
        <fullName evidence="5">Esterase</fullName>
    </submittedName>
</protein>
<comment type="similarity">
    <text evidence="1">Belongs to the AB hydrolase superfamily. AB hydrolase 2 family.</text>
</comment>
<dbReference type="Proteomes" id="UP000478546">
    <property type="component" value="Unassembled WGS sequence"/>
</dbReference>
<evidence type="ECO:0000313" key="6">
    <source>
        <dbReference type="Proteomes" id="UP000478546"/>
    </source>
</evidence>
<dbReference type="PANTHER" id="PTHR10655:SF17">
    <property type="entry name" value="LYSOPHOSPHOLIPASE-LIKE PROTEIN 1"/>
    <property type="match status" value="1"/>
</dbReference>
<evidence type="ECO:0000256" key="2">
    <source>
        <dbReference type="ARBA" id="ARBA00022801"/>
    </source>
</evidence>